<dbReference type="EMBL" id="CM031831">
    <property type="protein sequence ID" value="KAG6706178.1"/>
    <property type="molecule type" value="Genomic_DNA"/>
</dbReference>
<dbReference type="InterPro" id="IPR023213">
    <property type="entry name" value="CAT-like_dom_sf"/>
</dbReference>
<keyword evidence="3" id="KW-0012">Acyltransferase</keyword>
<sequence length="434" mass="48169">MNMKVQILSKKLIKPANPTPPHLRSLQISSLDQLSPPSHVPSVLYYPANGYENDKTRKLLEKSLSEILTLYYPLAGRYIKDSQVIDCNDQGVEYLEAQVDGNLAQLLTGEVNMELLNNFIPHGILESETTPLVIVQVNMFSCGGLALGIRCSHRITDGFTGTAFFNSWATTCRVGGINDISHPRYDLASFFPPRENVLAAVHQTYRRSDVTRRFVFNKAAVASLKAIAKGDACDSTTSKRQPSRVAVVTALIWKALIGVSQARHGRSRPSILGHLVNMRGKTALPISENSSGNLCRNAFARFGGENDNKLIELHALVGLVNDAMRDAVASCLKPKNGDDLCSMVSDSLREVCEDYEKGETDVYLFSSWCRLPFYETDFGWGKPIWVSTTRVPVEIVYLVDTKDGNGVEAWMHLDEKNMLLFQDHPDIIAFASQI</sequence>
<dbReference type="PANTHER" id="PTHR31623">
    <property type="entry name" value="F21J9.9"/>
    <property type="match status" value="1"/>
</dbReference>
<dbReference type="Pfam" id="PF02458">
    <property type="entry name" value="Transferase"/>
    <property type="match status" value="1"/>
</dbReference>
<protein>
    <submittedName>
        <fullName evidence="4">Uncharacterized protein</fullName>
    </submittedName>
</protein>
<dbReference type="OrthoDB" id="671439at2759"/>
<comment type="similarity">
    <text evidence="1">Belongs to the plant acyltransferase family.</text>
</comment>
<dbReference type="GO" id="GO:0016746">
    <property type="term" value="F:acyltransferase activity"/>
    <property type="evidence" value="ECO:0007669"/>
    <property type="project" value="UniProtKB-KW"/>
</dbReference>
<reference evidence="4" key="1">
    <citation type="submission" date="2021-01" db="EMBL/GenBank/DDBJ databases">
        <authorList>
            <person name="Lovell J.T."/>
            <person name="Bentley N."/>
            <person name="Bhattarai G."/>
            <person name="Jenkins J.W."/>
            <person name="Sreedasyam A."/>
            <person name="Alarcon Y."/>
            <person name="Bock C."/>
            <person name="Boston L."/>
            <person name="Carlson J."/>
            <person name="Cervantes K."/>
            <person name="Clermont K."/>
            <person name="Krom N."/>
            <person name="Kubenka K."/>
            <person name="Mamidi S."/>
            <person name="Mattison C."/>
            <person name="Monteros M."/>
            <person name="Pisani C."/>
            <person name="Plott C."/>
            <person name="Rajasekar S."/>
            <person name="Rhein H.S."/>
            <person name="Rohla C."/>
            <person name="Song M."/>
            <person name="Hilaire R.S."/>
            <person name="Shu S."/>
            <person name="Wells L."/>
            <person name="Wang X."/>
            <person name="Webber J."/>
            <person name="Heerema R.J."/>
            <person name="Klein P."/>
            <person name="Conner P."/>
            <person name="Grauke L."/>
            <person name="Grimwood J."/>
            <person name="Schmutz J."/>
            <person name="Randall J.J."/>
        </authorList>
    </citation>
    <scope>NUCLEOTIDE SEQUENCE</scope>
    <source>
        <tissue evidence="4">Leaf</tissue>
    </source>
</reference>
<evidence type="ECO:0000313" key="4">
    <source>
        <dbReference type="EMBL" id="KAG6706178.1"/>
    </source>
</evidence>
<organism evidence="4 5">
    <name type="scientific">Carya illinoinensis</name>
    <name type="common">Pecan</name>
    <dbReference type="NCBI Taxonomy" id="32201"/>
    <lineage>
        <taxon>Eukaryota</taxon>
        <taxon>Viridiplantae</taxon>
        <taxon>Streptophyta</taxon>
        <taxon>Embryophyta</taxon>
        <taxon>Tracheophyta</taxon>
        <taxon>Spermatophyta</taxon>
        <taxon>Magnoliopsida</taxon>
        <taxon>eudicotyledons</taxon>
        <taxon>Gunneridae</taxon>
        <taxon>Pentapetalae</taxon>
        <taxon>rosids</taxon>
        <taxon>fabids</taxon>
        <taxon>Fagales</taxon>
        <taxon>Juglandaceae</taxon>
        <taxon>Carya</taxon>
    </lineage>
</organism>
<evidence type="ECO:0000256" key="1">
    <source>
        <dbReference type="ARBA" id="ARBA00009861"/>
    </source>
</evidence>
<gene>
    <name evidence="4" type="ORF">I3842_07G212000</name>
</gene>
<name>A0A922JG85_CARIL</name>
<evidence type="ECO:0000256" key="3">
    <source>
        <dbReference type="ARBA" id="ARBA00023315"/>
    </source>
</evidence>
<keyword evidence="2" id="KW-0808">Transferase</keyword>
<dbReference type="AlphaFoldDB" id="A0A922JG85"/>
<proteinExistence type="inferred from homology"/>
<evidence type="ECO:0000256" key="2">
    <source>
        <dbReference type="ARBA" id="ARBA00022679"/>
    </source>
</evidence>
<comment type="caution">
    <text evidence="4">The sequence shown here is derived from an EMBL/GenBank/DDBJ whole genome shotgun (WGS) entry which is preliminary data.</text>
</comment>
<accession>A0A922JG85</accession>
<dbReference type="Proteomes" id="UP000811246">
    <property type="component" value="Chromosome 7"/>
</dbReference>
<dbReference type="Gene3D" id="3.30.559.10">
    <property type="entry name" value="Chloramphenicol acetyltransferase-like domain"/>
    <property type="match status" value="2"/>
</dbReference>
<evidence type="ECO:0000313" key="5">
    <source>
        <dbReference type="Proteomes" id="UP000811246"/>
    </source>
</evidence>
<dbReference type="PANTHER" id="PTHR31623:SF83">
    <property type="entry name" value="ACETYL-COA-BENZYLALCOHOL ACETYLTRANSFERASE-LIKE"/>
    <property type="match status" value="1"/>
</dbReference>